<sequence length="364" mass="39309">MHVSLHLSPQSRDAADDADVMAGVVEKALLAERHGVASIGLTEHHLAGYNTYADPFLMGAHLAGQLRSAHISVTVAQVALEHPLRLVEKCNILDQLTRGRFLVALAAGSASPTELEAFGAEGIDRARVTEERIDAALRIWARGDDDPPLDISTSVDRGVVSARVSPASYRLPRPLVARATRTPATIERLGREGVPVIMGQWQTLDGDNREHLALYSDALLAGGHDETTVEECLTWLGFGLTIVVGATQRAAEERWAEYLEVGGEGPQPGRLGTPSAWAKEWTHREVARASGSLVGSPQRIVETIQEIAAQGARHVRIIPAIPAGRSGDRDEIYRLIFEEVLPHVDATPLPEPVATRRATAAREP</sequence>
<dbReference type="InterPro" id="IPR011251">
    <property type="entry name" value="Luciferase-like_dom"/>
</dbReference>
<dbReference type="InterPro" id="IPR036661">
    <property type="entry name" value="Luciferase-like_sf"/>
</dbReference>
<dbReference type="PANTHER" id="PTHR30137">
    <property type="entry name" value="LUCIFERASE-LIKE MONOOXYGENASE"/>
    <property type="match status" value="1"/>
</dbReference>
<dbReference type="SUPFAM" id="SSF51679">
    <property type="entry name" value="Bacterial luciferase-like"/>
    <property type="match status" value="1"/>
</dbReference>
<evidence type="ECO:0000256" key="1">
    <source>
        <dbReference type="ARBA" id="ARBA00023002"/>
    </source>
</evidence>
<feature type="domain" description="Luciferase-like" evidence="3">
    <location>
        <begin position="13"/>
        <end position="314"/>
    </location>
</feature>
<dbReference type="Proteomes" id="UP001499882">
    <property type="component" value="Unassembled WGS sequence"/>
</dbReference>
<keyword evidence="1" id="KW-0560">Oxidoreductase</keyword>
<dbReference type="Gene3D" id="3.20.20.30">
    <property type="entry name" value="Luciferase-like domain"/>
    <property type="match status" value="1"/>
</dbReference>
<accession>A0ABP8YEJ9</accession>
<protein>
    <recommendedName>
        <fullName evidence="3">Luciferase-like domain-containing protein</fullName>
    </recommendedName>
</protein>
<dbReference type="InterPro" id="IPR050766">
    <property type="entry name" value="Bact_Lucif_Oxidored"/>
</dbReference>
<dbReference type="EMBL" id="BAABKN010000005">
    <property type="protein sequence ID" value="GAA4727717.1"/>
    <property type="molecule type" value="Genomic_DNA"/>
</dbReference>
<proteinExistence type="predicted"/>
<organism evidence="4 5">
    <name type="scientific">Nocardioides endophyticus</name>
    <dbReference type="NCBI Taxonomy" id="1353775"/>
    <lineage>
        <taxon>Bacteria</taxon>
        <taxon>Bacillati</taxon>
        <taxon>Actinomycetota</taxon>
        <taxon>Actinomycetes</taxon>
        <taxon>Propionibacteriales</taxon>
        <taxon>Nocardioidaceae</taxon>
        <taxon>Nocardioides</taxon>
    </lineage>
</organism>
<keyword evidence="2" id="KW-0503">Monooxygenase</keyword>
<comment type="caution">
    <text evidence="4">The sequence shown here is derived from an EMBL/GenBank/DDBJ whole genome shotgun (WGS) entry which is preliminary data.</text>
</comment>
<keyword evidence="5" id="KW-1185">Reference proteome</keyword>
<dbReference type="RefSeq" id="WP_345525339.1">
    <property type="nucleotide sequence ID" value="NZ_BAABKN010000005.1"/>
</dbReference>
<evidence type="ECO:0000313" key="5">
    <source>
        <dbReference type="Proteomes" id="UP001499882"/>
    </source>
</evidence>
<name>A0ABP8YEJ9_9ACTN</name>
<reference evidence="5" key="1">
    <citation type="journal article" date="2019" name="Int. J. Syst. Evol. Microbiol.">
        <title>The Global Catalogue of Microorganisms (GCM) 10K type strain sequencing project: providing services to taxonomists for standard genome sequencing and annotation.</title>
        <authorList>
            <consortium name="The Broad Institute Genomics Platform"/>
            <consortium name="The Broad Institute Genome Sequencing Center for Infectious Disease"/>
            <person name="Wu L."/>
            <person name="Ma J."/>
        </authorList>
    </citation>
    <scope>NUCLEOTIDE SEQUENCE [LARGE SCALE GENOMIC DNA]</scope>
    <source>
        <strain evidence="5">JCM 18532</strain>
    </source>
</reference>
<evidence type="ECO:0000313" key="4">
    <source>
        <dbReference type="EMBL" id="GAA4727717.1"/>
    </source>
</evidence>
<gene>
    <name evidence="4" type="ORF">GCM10023350_08440</name>
</gene>
<evidence type="ECO:0000256" key="2">
    <source>
        <dbReference type="ARBA" id="ARBA00023033"/>
    </source>
</evidence>
<dbReference type="PANTHER" id="PTHR30137:SF8">
    <property type="entry name" value="BLR5498 PROTEIN"/>
    <property type="match status" value="1"/>
</dbReference>
<dbReference type="Pfam" id="PF00296">
    <property type="entry name" value="Bac_luciferase"/>
    <property type="match status" value="1"/>
</dbReference>
<evidence type="ECO:0000259" key="3">
    <source>
        <dbReference type="Pfam" id="PF00296"/>
    </source>
</evidence>